<dbReference type="EMBL" id="JBBWRZ010000002">
    <property type="protein sequence ID" value="KAK8244465.1"/>
    <property type="molecule type" value="Genomic_DNA"/>
</dbReference>
<dbReference type="Proteomes" id="UP001492380">
    <property type="component" value="Unassembled WGS sequence"/>
</dbReference>
<protein>
    <recommendedName>
        <fullName evidence="4">Secreted protein</fullName>
    </recommendedName>
</protein>
<evidence type="ECO:0008006" key="4">
    <source>
        <dbReference type="Google" id="ProtNLM"/>
    </source>
</evidence>
<evidence type="ECO:0000256" key="1">
    <source>
        <dbReference type="SAM" id="MobiDB-lite"/>
    </source>
</evidence>
<name>A0ABR1Z150_9PEZI</name>
<evidence type="ECO:0000313" key="2">
    <source>
        <dbReference type="EMBL" id="KAK8244465.1"/>
    </source>
</evidence>
<feature type="region of interest" description="Disordered" evidence="1">
    <location>
        <begin position="67"/>
        <end position="103"/>
    </location>
</feature>
<feature type="compositionally biased region" description="Basic and acidic residues" evidence="1">
    <location>
        <begin position="71"/>
        <end position="84"/>
    </location>
</feature>
<accession>A0ABR1Z150</accession>
<keyword evidence="3" id="KW-1185">Reference proteome</keyword>
<proteinExistence type="predicted"/>
<gene>
    <name evidence="2" type="ORF">HDK90DRAFT_159096</name>
</gene>
<sequence>MDKGNFSYFSCFFSFSHARILAAVISFEVLAVLGQEIHSKCSNEVIQHEVADRAPSLQVYVAVSLPRRHHTEGSDRKTQGKEMGDSGSAVASHRRGVSISLAK</sequence>
<reference evidence="2 3" key="1">
    <citation type="submission" date="2024-04" db="EMBL/GenBank/DDBJ databases">
        <title>Phyllosticta paracitricarpa is synonymous to the EU quarantine fungus P. citricarpa based on phylogenomic analyses.</title>
        <authorList>
            <consortium name="Lawrence Berkeley National Laboratory"/>
            <person name="Van Ingen-Buijs V.A."/>
            <person name="Van Westerhoven A.C."/>
            <person name="Haridas S."/>
            <person name="Skiadas P."/>
            <person name="Martin F."/>
            <person name="Groenewald J.Z."/>
            <person name="Crous P.W."/>
            <person name="Seidl M.F."/>
        </authorList>
    </citation>
    <scope>NUCLEOTIDE SEQUENCE [LARGE SCALE GENOMIC DNA]</scope>
    <source>
        <strain evidence="2 3">CBS 123374</strain>
    </source>
</reference>
<evidence type="ECO:0000313" key="3">
    <source>
        <dbReference type="Proteomes" id="UP001492380"/>
    </source>
</evidence>
<organism evidence="2 3">
    <name type="scientific">Phyllosticta capitalensis</name>
    <dbReference type="NCBI Taxonomy" id="121624"/>
    <lineage>
        <taxon>Eukaryota</taxon>
        <taxon>Fungi</taxon>
        <taxon>Dikarya</taxon>
        <taxon>Ascomycota</taxon>
        <taxon>Pezizomycotina</taxon>
        <taxon>Dothideomycetes</taxon>
        <taxon>Dothideomycetes incertae sedis</taxon>
        <taxon>Botryosphaeriales</taxon>
        <taxon>Phyllostictaceae</taxon>
        <taxon>Phyllosticta</taxon>
    </lineage>
</organism>
<comment type="caution">
    <text evidence="2">The sequence shown here is derived from an EMBL/GenBank/DDBJ whole genome shotgun (WGS) entry which is preliminary data.</text>
</comment>